<keyword evidence="1" id="KW-0472">Membrane</keyword>
<accession>A0ABW4M2U5</accession>
<organism evidence="3 4">
    <name type="scientific">Rhizobium helianthi</name>
    <dbReference type="NCBI Taxonomy" id="1132695"/>
    <lineage>
        <taxon>Bacteria</taxon>
        <taxon>Pseudomonadati</taxon>
        <taxon>Pseudomonadota</taxon>
        <taxon>Alphaproteobacteria</taxon>
        <taxon>Hyphomicrobiales</taxon>
        <taxon>Rhizobiaceae</taxon>
        <taxon>Rhizobium/Agrobacterium group</taxon>
        <taxon>Rhizobium</taxon>
    </lineage>
</organism>
<keyword evidence="1" id="KW-1133">Transmembrane helix</keyword>
<dbReference type="Pfam" id="PF23893">
    <property type="entry name" value="Y4YQ_C"/>
    <property type="match status" value="1"/>
</dbReference>
<proteinExistence type="predicted"/>
<dbReference type="EMBL" id="JBHUEQ010000015">
    <property type="protein sequence ID" value="MFD1745609.1"/>
    <property type="molecule type" value="Genomic_DNA"/>
</dbReference>
<reference evidence="4" key="1">
    <citation type="journal article" date="2019" name="Int. J. Syst. Evol. Microbiol.">
        <title>The Global Catalogue of Microorganisms (GCM) 10K type strain sequencing project: providing services to taxonomists for standard genome sequencing and annotation.</title>
        <authorList>
            <consortium name="The Broad Institute Genomics Platform"/>
            <consortium name="The Broad Institute Genome Sequencing Center for Infectious Disease"/>
            <person name="Wu L."/>
            <person name="Ma J."/>
        </authorList>
    </citation>
    <scope>NUCLEOTIDE SEQUENCE [LARGE SCALE GENOMIC DNA]</scope>
    <source>
        <strain evidence="4">CG52</strain>
    </source>
</reference>
<evidence type="ECO:0000256" key="1">
    <source>
        <dbReference type="SAM" id="Phobius"/>
    </source>
</evidence>
<sequence length="330" mass="35667">MNVSQQFAAVSGKVRSAPLRNFKARLPAMADNGMQPHLSIQREQRSGKVDLAEGTQAIGGDPACDIVILGLEPKTYFNLSLETEKGVPSIVVHILADDIRLNGRDLAKDAVLRLKPSDELQFGGATCKIGGIRQPARPASRRRIVAALLLSLSAGLIALLVVDGVGTSKAPPVQPQQRVLRTPTNVLINELRDALRMSSLKLDVRLDQSGSEVQIGDAKEPLTISEKQKLAGILASFERRSELPLKDMTRLTSGLDSFVASIALEPVKFVVGSDGRRYREGDLLAEKWRVESIQPGGIVVSREGKQDIIATAPVSTPVVMHLATRDQAIR</sequence>
<keyword evidence="4" id="KW-1185">Reference proteome</keyword>
<gene>
    <name evidence="3" type="ORF">ACFSE1_09075</name>
</gene>
<feature type="transmembrane region" description="Helical" evidence="1">
    <location>
        <begin position="144"/>
        <end position="162"/>
    </location>
</feature>
<evidence type="ECO:0000313" key="4">
    <source>
        <dbReference type="Proteomes" id="UP001597322"/>
    </source>
</evidence>
<protein>
    <recommendedName>
        <fullName evidence="2">YscD/Y4YQ C-terminal domain-containing protein</fullName>
    </recommendedName>
</protein>
<dbReference type="RefSeq" id="WP_377399594.1">
    <property type="nucleotide sequence ID" value="NZ_JBHUEQ010000015.1"/>
</dbReference>
<evidence type="ECO:0000259" key="2">
    <source>
        <dbReference type="Pfam" id="PF23893"/>
    </source>
</evidence>
<name>A0ABW4M2U5_9HYPH</name>
<dbReference type="Proteomes" id="UP001597322">
    <property type="component" value="Unassembled WGS sequence"/>
</dbReference>
<keyword evidence="1" id="KW-0812">Transmembrane</keyword>
<feature type="domain" description="YscD/Y4YQ C-terminal" evidence="2">
    <location>
        <begin position="270"/>
        <end position="306"/>
    </location>
</feature>
<evidence type="ECO:0000313" key="3">
    <source>
        <dbReference type="EMBL" id="MFD1745609.1"/>
    </source>
</evidence>
<comment type="caution">
    <text evidence="3">The sequence shown here is derived from an EMBL/GenBank/DDBJ whole genome shotgun (WGS) entry which is preliminary data.</text>
</comment>
<dbReference type="InterPro" id="IPR057770">
    <property type="entry name" value="YscD/Y4YQ_C"/>
</dbReference>